<sequence>MSEKPTELKPPSGELADELESFRRQWKEDLQSQRPPPTPAGANPNSDSVSAQSSSAADHGTQRTLHKRRHSQHARDIVPQNLLAQKQHDVDGFRSLDLDVKVTPSLGSGERVLDSAPLTTGLEHYEAAVEKEKDGRINESVRLYRKAFKLDPSVHERFKEKHYPKQPTSGKPKSAEPAGDSEERVLPTEELVNTFAGVPIIAGDHVDLASLKGKESYKKAPTCAISTIPREILIHIFSILAEADLPSFVRSVTVCKSICYLIYTERRFWRELCKNAYENMIWGPSWACDIKGDPLLDHDLDKIETGLNSLGIIEEDESEEGSDGEETSKADVLPTRPFDEIEVIKYNSSYRLMFIERPRIRYNGIYISTCTYLRQGHQAASSLALSTVPVHMVTYYRYLRFFPSGFAIHLLTPAEPSDVVHAITLDNYNYLAAIKATTSSTLPSHLNNIKHILPARWRVHFNPHTYPSPNSTDEPGHRIQIESKGSDTAGRYINTLDLTLKMRPKGIGGRRGYGDRLSWNSYTSFNVLTEDQGAYSLKNDKPFYFSRVKSYERETLREAGE</sequence>
<dbReference type="AlphaFoldDB" id="A0AAN8MSB6"/>
<gene>
    <name evidence="4" type="ORF">TWF718_004482</name>
</gene>
<dbReference type="Proteomes" id="UP001313282">
    <property type="component" value="Unassembled WGS sequence"/>
</dbReference>
<feature type="compositionally biased region" description="Low complexity" evidence="2">
    <location>
        <begin position="46"/>
        <end position="58"/>
    </location>
</feature>
<reference evidence="4 5" key="1">
    <citation type="submission" date="2019-10" db="EMBL/GenBank/DDBJ databases">
        <authorList>
            <person name="Palmer J.M."/>
        </authorList>
    </citation>
    <scope>NUCLEOTIDE SEQUENCE [LARGE SCALE GENOMIC DNA]</scope>
    <source>
        <strain evidence="4 5">TWF718</strain>
    </source>
</reference>
<feature type="compositionally biased region" description="Basic and acidic residues" evidence="2">
    <location>
        <begin position="20"/>
        <end position="31"/>
    </location>
</feature>
<evidence type="ECO:0000256" key="2">
    <source>
        <dbReference type="SAM" id="MobiDB-lite"/>
    </source>
</evidence>
<dbReference type="InterPro" id="IPR036047">
    <property type="entry name" value="F-box-like_dom_sf"/>
</dbReference>
<keyword evidence="1" id="KW-0833">Ubl conjugation pathway</keyword>
<evidence type="ECO:0000313" key="4">
    <source>
        <dbReference type="EMBL" id="KAK6351318.1"/>
    </source>
</evidence>
<name>A0AAN8MSB6_9PEZI</name>
<evidence type="ECO:0000313" key="5">
    <source>
        <dbReference type="Proteomes" id="UP001313282"/>
    </source>
</evidence>
<feature type="region of interest" description="Disordered" evidence="2">
    <location>
        <begin position="156"/>
        <end position="183"/>
    </location>
</feature>
<protein>
    <recommendedName>
        <fullName evidence="3">F-box domain-containing protein</fullName>
    </recommendedName>
</protein>
<dbReference type="GO" id="GO:0031146">
    <property type="term" value="P:SCF-dependent proteasomal ubiquitin-dependent protein catabolic process"/>
    <property type="evidence" value="ECO:0007669"/>
    <property type="project" value="TreeGrafter"/>
</dbReference>
<accession>A0AAN8MSB6</accession>
<dbReference type="Gene3D" id="1.20.1280.50">
    <property type="match status" value="1"/>
</dbReference>
<evidence type="ECO:0000256" key="1">
    <source>
        <dbReference type="ARBA" id="ARBA00022786"/>
    </source>
</evidence>
<dbReference type="PROSITE" id="PS50181">
    <property type="entry name" value="FBOX"/>
    <property type="match status" value="1"/>
</dbReference>
<proteinExistence type="predicted"/>
<dbReference type="PANTHER" id="PTHR12874:SF9">
    <property type="entry name" value="F-BOX ONLY PROTEIN 48"/>
    <property type="match status" value="1"/>
</dbReference>
<feature type="region of interest" description="Disordered" evidence="2">
    <location>
        <begin position="1"/>
        <end position="83"/>
    </location>
</feature>
<dbReference type="SUPFAM" id="SSF81383">
    <property type="entry name" value="F-box domain"/>
    <property type="match status" value="1"/>
</dbReference>
<dbReference type="GO" id="GO:0019005">
    <property type="term" value="C:SCF ubiquitin ligase complex"/>
    <property type="evidence" value="ECO:0007669"/>
    <property type="project" value="TreeGrafter"/>
</dbReference>
<dbReference type="InterPro" id="IPR045464">
    <property type="entry name" value="Hrt3/FBXO9_C"/>
</dbReference>
<dbReference type="GO" id="GO:0005737">
    <property type="term" value="C:cytoplasm"/>
    <property type="evidence" value="ECO:0007669"/>
    <property type="project" value="TreeGrafter"/>
</dbReference>
<comment type="caution">
    <text evidence="4">The sequence shown here is derived from an EMBL/GenBank/DDBJ whole genome shotgun (WGS) entry which is preliminary data.</text>
</comment>
<dbReference type="InterPro" id="IPR001810">
    <property type="entry name" value="F-box_dom"/>
</dbReference>
<dbReference type="EMBL" id="JAVHNR010000002">
    <property type="protein sequence ID" value="KAK6351318.1"/>
    <property type="molecule type" value="Genomic_DNA"/>
</dbReference>
<organism evidence="4 5">
    <name type="scientific">Orbilia javanica</name>
    <dbReference type="NCBI Taxonomy" id="47235"/>
    <lineage>
        <taxon>Eukaryota</taxon>
        <taxon>Fungi</taxon>
        <taxon>Dikarya</taxon>
        <taxon>Ascomycota</taxon>
        <taxon>Pezizomycotina</taxon>
        <taxon>Orbiliomycetes</taxon>
        <taxon>Orbiliales</taxon>
        <taxon>Orbiliaceae</taxon>
        <taxon>Orbilia</taxon>
    </lineage>
</organism>
<dbReference type="Pfam" id="PF12937">
    <property type="entry name" value="F-box-like"/>
    <property type="match status" value="1"/>
</dbReference>
<feature type="domain" description="F-box" evidence="3">
    <location>
        <begin position="222"/>
        <end position="272"/>
    </location>
</feature>
<dbReference type="Pfam" id="PF19270">
    <property type="entry name" value="FBO_C"/>
    <property type="match status" value="1"/>
</dbReference>
<dbReference type="PANTHER" id="PTHR12874">
    <property type="entry name" value="F-BOX ONLY PROTEIN 48-RELATED"/>
    <property type="match status" value="1"/>
</dbReference>
<evidence type="ECO:0000259" key="3">
    <source>
        <dbReference type="PROSITE" id="PS50181"/>
    </source>
</evidence>
<keyword evidence="5" id="KW-1185">Reference proteome</keyword>